<accession>A0A6P2QT93</accession>
<feature type="signal peptide" evidence="1">
    <location>
        <begin position="1"/>
        <end position="22"/>
    </location>
</feature>
<evidence type="ECO:0000313" key="2">
    <source>
        <dbReference type="EMBL" id="VWC22993.1"/>
    </source>
</evidence>
<evidence type="ECO:0000256" key="1">
    <source>
        <dbReference type="SAM" id="SignalP"/>
    </source>
</evidence>
<evidence type="ECO:0008006" key="4">
    <source>
        <dbReference type="Google" id="ProtNLM"/>
    </source>
</evidence>
<dbReference type="EMBL" id="CABVPN010000040">
    <property type="protein sequence ID" value="VWC22993.1"/>
    <property type="molecule type" value="Genomic_DNA"/>
</dbReference>
<protein>
    <recommendedName>
        <fullName evidence="4">Lipoprotein</fullName>
    </recommendedName>
</protein>
<keyword evidence="3" id="KW-1185">Reference proteome</keyword>
<proteinExistence type="predicted"/>
<feature type="chain" id="PRO_5026985798" description="Lipoprotein" evidence="1">
    <location>
        <begin position="23"/>
        <end position="96"/>
    </location>
</feature>
<name>A0A6P2QT93_9BURK</name>
<keyword evidence="1" id="KW-0732">Signal</keyword>
<dbReference type="AlphaFoldDB" id="A0A6P2QT93"/>
<evidence type="ECO:0000313" key="3">
    <source>
        <dbReference type="Proteomes" id="UP000494125"/>
    </source>
</evidence>
<gene>
    <name evidence="2" type="ORF">BDI24065_05963</name>
</gene>
<organism evidence="2 3">
    <name type="scientific">Burkholderia diffusa</name>
    <dbReference type="NCBI Taxonomy" id="488732"/>
    <lineage>
        <taxon>Bacteria</taxon>
        <taxon>Pseudomonadati</taxon>
        <taxon>Pseudomonadota</taxon>
        <taxon>Betaproteobacteria</taxon>
        <taxon>Burkholderiales</taxon>
        <taxon>Burkholderiaceae</taxon>
        <taxon>Burkholderia</taxon>
        <taxon>Burkholderia cepacia complex</taxon>
    </lineage>
</organism>
<dbReference type="Proteomes" id="UP000494125">
    <property type="component" value="Unassembled WGS sequence"/>
</dbReference>
<sequence length="96" mass="9681">MLNAARMLISVLPLTLAIPAFAATPADNVAWSARPVQAIAPSPECMAYSGRPISSGEPTTTEAVLKSVGTVLVGSALSAIHGYQGPIANPCAHAGL</sequence>
<reference evidence="2 3" key="1">
    <citation type="submission" date="2019-09" db="EMBL/GenBank/DDBJ databases">
        <authorList>
            <person name="Depoorter E."/>
        </authorList>
    </citation>
    <scope>NUCLEOTIDE SEQUENCE [LARGE SCALE GENOMIC DNA]</scope>
    <source>
        <strain evidence="2">LMG 24065</strain>
    </source>
</reference>